<organism evidence="1">
    <name type="scientific">Brachypodium distachyon</name>
    <name type="common">Purple false brome</name>
    <name type="synonym">Trachynia distachya</name>
    <dbReference type="NCBI Taxonomy" id="15368"/>
    <lineage>
        <taxon>Eukaryota</taxon>
        <taxon>Viridiplantae</taxon>
        <taxon>Streptophyta</taxon>
        <taxon>Embryophyta</taxon>
        <taxon>Tracheophyta</taxon>
        <taxon>Spermatophyta</taxon>
        <taxon>Magnoliopsida</taxon>
        <taxon>Liliopsida</taxon>
        <taxon>Poales</taxon>
        <taxon>Poaceae</taxon>
        <taxon>BOP clade</taxon>
        <taxon>Pooideae</taxon>
        <taxon>Stipodae</taxon>
        <taxon>Brachypodieae</taxon>
        <taxon>Brachypodium</taxon>
    </lineage>
</organism>
<feature type="non-terminal residue" evidence="1">
    <location>
        <position position="1"/>
    </location>
</feature>
<sequence length="101" mass="11181">LRFPCLATPWIPHSPGWLGASRRLRRRRGRRCPCYARAAPHPCYCAAPPCISRFRSLADVPAAPSLSRPPLLLLQSESPASVPAAPSPPSRLVEEICVRWM</sequence>
<dbReference type="EnsemblPlants" id="PNT74882">
    <property type="protein sequence ID" value="PNT74882"/>
    <property type="gene ID" value="BRADI_1g23735v3"/>
</dbReference>
<name>A0A2K2DKS5_BRADI</name>
<dbReference type="InParanoid" id="A0A2K2DKS5"/>
<evidence type="ECO:0000313" key="3">
    <source>
        <dbReference type="Proteomes" id="UP000008810"/>
    </source>
</evidence>
<reference evidence="1 2" key="1">
    <citation type="journal article" date="2010" name="Nature">
        <title>Genome sequencing and analysis of the model grass Brachypodium distachyon.</title>
        <authorList>
            <consortium name="International Brachypodium Initiative"/>
        </authorList>
    </citation>
    <scope>NUCLEOTIDE SEQUENCE [LARGE SCALE GENOMIC DNA]</scope>
    <source>
        <strain evidence="1 2">Bd21</strain>
    </source>
</reference>
<evidence type="ECO:0000313" key="2">
    <source>
        <dbReference type="EnsemblPlants" id="PNT74882"/>
    </source>
</evidence>
<protein>
    <submittedName>
        <fullName evidence="1 2">Uncharacterized protein</fullName>
    </submittedName>
</protein>
<evidence type="ECO:0000313" key="1">
    <source>
        <dbReference type="EMBL" id="PNT74882.1"/>
    </source>
</evidence>
<gene>
    <name evidence="1" type="ORF">BRADI_1g23735v3</name>
</gene>
<dbReference type="EMBL" id="CM000880">
    <property type="protein sequence ID" value="PNT74882.1"/>
    <property type="molecule type" value="Genomic_DNA"/>
</dbReference>
<proteinExistence type="predicted"/>
<reference evidence="1" key="2">
    <citation type="submission" date="2017-06" db="EMBL/GenBank/DDBJ databases">
        <title>WGS assembly of Brachypodium distachyon.</title>
        <authorList>
            <consortium name="The International Brachypodium Initiative"/>
            <person name="Lucas S."/>
            <person name="Harmon-Smith M."/>
            <person name="Lail K."/>
            <person name="Tice H."/>
            <person name="Grimwood J."/>
            <person name="Bruce D."/>
            <person name="Barry K."/>
            <person name="Shu S."/>
            <person name="Lindquist E."/>
            <person name="Wang M."/>
            <person name="Pitluck S."/>
            <person name="Vogel J.P."/>
            <person name="Garvin D.F."/>
            <person name="Mockler T.C."/>
            <person name="Schmutz J."/>
            <person name="Rokhsar D."/>
            <person name="Bevan M.W."/>
        </authorList>
    </citation>
    <scope>NUCLEOTIDE SEQUENCE</scope>
    <source>
        <strain evidence="1">Bd21</strain>
    </source>
</reference>
<dbReference type="Proteomes" id="UP000008810">
    <property type="component" value="Chromosome 1"/>
</dbReference>
<dbReference type="Gramene" id="PNT74882">
    <property type="protein sequence ID" value="PNT74882"/>
    <property type="gene ID" value="BRADI_1g23735v3"/>
</dbReference>
<dbReference type="AlphaFoldDB" id="A0A2K2DKS5"/>
<reference evidence="2" key="3">
    <citation type="submission" date="2018-08" db="UniProtKB">
        <authorList>
            <consortium name="EnsemblPlants"/>
        </authorList>
    </citation>
    <scope>IDENTIFICATION</scope>
    <source>
        <strain evidence="2">cv. Bd21</strain>
    </source>
</reference>
<accession>A0A2K2DKS5</accession>
<keyword evidence="3" id="KW-1185">Reference proteome</keyword>